<dbReference type="EMBL" id="JAMQOL010000053">
    <property type="protein sequence ID" value="MCM4082963.1"/>
    <property type="molecule type" value="Genomic_DNA"/>
</dbReference>
<dbReference type="InterPro" id="IPR019198">
    <property type="entry name" value="Beta_propeller_containing"/>
</dbReference>
<feature type="region of interest" description="Disordered" evidence="1">
    <location>
        <begin position="65"/>
        <end position="98"/>
    </location>
</feature>
<proteinExistence type="predicted"/>
<keyword evidence="4" id="KW-1185">Reference proteome</keyword>
<evidence type="ECO:0000313" key="4">
    <source>
        <dbReference type="Proteomes" id="UP001523216"/>
    </source>
</evidence>
<dbReference type="PIRSF" id="PIRSF006425">
    <property type="entry name" value="UCP006425_WD40"/>
    <property type="match status" value="1"/>
</dbReference>
<feature type="signal peptide" evidence="2">
    <location>
        <begin position="1"/>
        <end position="26"/>
    </location>
</feature>
<gene>
    <name evidence="3" type="ORF">LXN57_35930</name>
</gene>
<feature type="compositionally biased region" description="Polar residues" evidence="1">
    <location>
        <begin position="80"/>
        <end position="90"/>
    </location>
</feature>
<feature type="chain" id="PRO_5046939470" evidence="2">
    <location>
        <begin position="27"/>
        <end position="608"/>
    </location>
</feature>
<evidence type="ECO:0000313" key="3">
    <source>
        <dbReference type="EMBL" id="MCM4082963.1"/>
    </source>
</evidence>
<keyword evidence="2" id="KW-0732">Signal</keyword>
<comment type="caution">
    <text evidence="3">The sequence shown here is derived from an EMBL/GenBank/DDBJ whole genome shotgun (WGS) entry which is preliminary data.</text>
</comment>
<dbReference type="Proteomes" id="UP001523216">
    <property type="component" value="Unassembled WGS sequence"/>
</dbReference>
<sequence>MSRRSWLLSALAVLPLAACTASGPSAEPSPVAAPALKLVAFDSCAQLEKELRAAAEKSYVAPPPLPGNARALNGAEAASTPDSGSHSGTNVHEVGVDEPDIVKTDGRRIVTISGGVLRVVDTAARRQTGKLDLGLQAFGEPTLLLAGDHALVLADGGGISPLRDDTRIIRPGNGRSEVLLVDLTGGTPRLLSRYRGDGRLVDARQHGSVARVVISSSPDFQFPYRGGPQPENVMEDDRGSIERAPMEAWLPSWEITTGGATTRGRLECSAVSRPESYSGLSMLRVLSFDLNATALGDGEPVAVVADGDAVYGSAGSLYIANNQNWRMNAAGTDAGRAAPPDGTDIYRFSLPPVGQPLYVASGKVPGRLLNQYSMSEWDGHLRVATTSWTDDASAVRVLREKDGKLVEVGAVEGLGRGERIYSVRFIGPRGYVVTFRQTDPLYSLDLAVPQKPRVTGELKITGYSAHLQPVGENRLIGVGQEATAQGRPTGMQVSLFDVTDPAAPRRLDQHVVPGGSSEAESDPHAILWWPANGLLVLPVADARADGALALRVTGDRIEQTTRLAATDADAGPMRRAVVVGDVLWSVTDGGVLASNLSTLKQVGWVDLK</sequence>
<reference evidence="3 4" key="1">
    <citation type="submission" date="2022-06" db="EMBL/GenBank/DDBJ databases">
        <title>Actinoplanes abujensis sp. nov., isolated from Nigerian arid soil.</title>
        <authorList>
            <person name="Ding P."/>
        </authorList>
    </citation>
    <scope>NUCLEOTIDE SEQUENCE [LARGE SCALE GENOMIC DNA]</scope>
    <source>
        <strain evidence="4">TRM88002</strain>
    </source>
</reference>
<protein>
    <submittedName>
        <fullName evidence="3">Beta-propeller domain-containing protein</fullName>
    </submittedName>
</protein>
<dbReference type="InterPro" id="IPR014441">
    <property type="entry name" value="UCP006425_b-propeller"/>
</dbReference>
<evidence type="ECO:0000256" key="2">
    <source>
        <dbReference type="SAM" id="SignalP"/>
    </source>
</evidence>
<dbReference type="Pfam" id="PF09826">
    <property type="entry name" value="Beta_propel"/>
    <property type="match status" value="1"/>
</dbReference>
<name>A0ABT0YA97_9ACTN</name>
<accession>A0ABT0YA97</accession>
<organism evidence="3 4">
    <name type="scientific">Paractinoplanes hotanensis</name>
    <dbReference type="NCBI Taxonomy" id="2906497"/>
    <lineage>
        <taxon>Bacteria</taxon>
        <taxon>Bacillati</taxon>
        <taxon>Actinomycetota</taxon>
        <taxon>Actinomycetes</taxon>
        <taxon>Micromonosporales</taxon>
        <taxon>Micromonosporaceae</taxon>
        <taxon>Paractinoplanes</taxon>
    </lineage>
</organism>
<dbReference type="SUPFAM" id="SSF69322">
    <property type="entry name" value="Tricorn protease domain 2"/>
    <property type="match status" value="1"/>
</dbReference>
<evidence type="ECO:0000256" key="1">
    <source>
        <dbReference type="SAM" id="MobiDB-lite"/>
    </source>
</evidence>